<dbReference type="InterPro" id="IPR057733">
    <property type="entry name" value="UBE2O-like_SH3-B"/>
</dbReference>
<dbReference type="Pfam" id="PF23043">
    <property type="entry name" value="SH3-B_UBE2O"/>
    <property type="match status" value="1"/>
</dbReference>
<evidence type="ECO:0000256" key="3">
    <source>
        <dbReference type="ARBA" id="ARBA00022741"/>
    </source>
</evidence>
<proteinExistence type="predicted"/>
<dbReference type="PROSITE" id="PS50127">
    <property type="entry name" value="UBC_2"/>
    <property type="match status" value="1"/>
</dbReference>
<comment type="caution">
    <text evidence="8">The sequence shown here is derived from an EMBL/GenBank/DDBJ whole genome shotgun (WGS) entry which is preliminary data.</text>
</comment>
<evidence type="ECO:0000256" key="5">
    <source>
        <dbReference type="ARBA" id="ARBA00022840"/>
    </source>
</evidence>
<organism evidence="8 9">
    <name type="scientific">Tetracentron sinense</name>
    <name type="common">Spur-leaf</name>
    <dbReference type="NCBI Taxonomy" id="13715"/>
    <lineage>
        <taxon>Eukaryota</taxon>
        <taxon>Viridiplantae</taxon>
        <taxon>Streptophyta</taxon>
        <taxon>Embryophyta</taxon>
        <taxon>Tracheophyta</taxon>
        <taxon>Spermatophyta</taxon>
        <taxon>Magnoliopsida</taxon>
        <taxon>Trochodendrales</taxon>
        <taxon>Trochodendraceae</taxon>
        <taxon>Tetracentron</taxon>
    </lineage>
</organism>
<dbReference type="Gene3D" id="3.10.110.10">
    <property type="entry name" value="Ubiquitin Conjugating Enzyme"/>
    <property type="match status" value="1"/>
</dbReference>
<dbReference type="SUPFAM" id="SSF54495">
    <property type="entry name" value="UBC-like"/>
    <property type="match status" value="1"/>
</dbReference>
<accession>A0A834YQM2</accession>
<evidence type="ECO:0000256" key="6">
    <source>
        <dbReference type="SAM" id="MobiDB-lite"/>
    </source>
</evidence>
<dbReference type="InterPro" id="IPR057735">
    <property type="entry name" value="UBE2O-like_tSH3-B"/>
</dbReference>
<evidence type="ECO:0000256" key="2">
    <source>
        <dbReference type="ARBA" id="ARBA00022679"/>
    </source>
</evidence>
<dbReference type="Pfam" id="PF23046">
    <property type="entry name" value="tSH3-B_UBE2O"/>
    <property type="match status" value="1"/>
</dbReference>
<dbReference type="InterPro" id="IPR000608">
    <property type="entry name" value="UBC"/>
</dbReference>
<dbReference type="OrthoDB" id="47801at2759"/>
<name>A0A834YQM2_TETSI</name>
<sequence>MMDVLLSDSDCDRFSESSGSVDLDDIDSLYGGHAQSILSNLEESIEKIDDFLSFNRGFIHGDIVFSVADPSGQMGKVVDVDMVVDLEKVNGEILKDVNSKKLQKIRSFAAGDYVVHGSWLGRARSVVECVTILFDDGAKCEIATVDPENLLPVSPNLLEDAQYPYYPGQRVRIKLSTIFKSARWLCGAWKENRDEGTICSVKASLVYVNWVTSAMVNCDLSLPAPPCLQDSRNLTLLPCFSHANWQLGDVCTLSIDDQRGAMEQVFHNVVTRGLIKGHKISGKVSKRMDPNSNFEEIYVIVKIKTKVDVLWQDGTHSIGLDSQAVFPENSVGDHEFWPEQFVLEKGLYDDPHVSCCQRLGVVKSVDAKERTVKVKWKPFAVNQANDTGGEHIEETVSTYELVEHPDYSYCLGDVVFRLEKNIYADQADRENESHEGRLIAEMDMGSVQLLGNGDLESTNFSRDCNEYSNKCYLSCIGNISGFKDGAIEVKWASGLTSKVGPNEIVGIDKNEDSDATSVLHEENVEQSSSQEMTEYDKQSLHRKGKDLSEKTFNLDDEYPWESGAFFLPRAAIGFFMNVAARLFGSCVYTSLSGPTMSSHISEDANEFDSLHEKEVLDCCNMCIDGPPLIVDDLQTFREESLEKQVQQAQENKEVSFSSNSKKPGQFKQFDMDSDCSEHHFIDGGGKGLILSQVKNGWLKKVQQEWSILEKDLPDTIYVRVYEERIDLLRAVIVGAPGTPYHDGLFFFDFFLPPEYPNEPPLVHYNSGGLRVNPNLYESGKVCLSLLKTWMGTGTEVWNPGSSTILQVLLSLQALVLNEKPYFNEAGYDKQKGRAEGERNSITYNENAFLLSCKSMLYLLRKPPKHFEALVEEHFSCHSYSILLACKAYMEGAPVGYAFGREMGEGETQKSSSTGFKIMLAKLFPKLVAAFTDKGIDCSQFIELENEFAAEEVRSHQSA</sequence>
<evidence type="ECO:0000313" key="8">
    <source>
        <dbReference type="EMBL" id="KAF8391346.1"/>
    </source>
</evidence>
<keyword evidence="9" id="KW-1185">Reference proteome</keyword>
<dbReference type="PANTHER" id="PTHR46116">
    <property type="entry name" value="(E3-INDEPENDENT) E2 UBIQUITIN-CONJUGATING ENZYME"/>
    <property type="match status" value="1"/>
</dbReference>
<evidence type="ECO:0000256" key="4">
    <source>
        <dbReference type="ARBA" id="ARBA00022786"/>
    </source>
</evidence>
<dbReference type="Pfam" id="PF00179">
    <property type="entry name" value="UQ_con"/>
    <property type="match status" value="1"/>
</dbReference>
<dbReference type="GO" id="GO:0005524">
    <property type="term" value="F:ATP binding"/>
    <property type="evidence" value="ECO:0007669"/>
    <property type="project" value="UniProtKB-KW"/>
</dbReference>
<reference evidence="8 9" key="1">
    <citation type="submission" date="2020-04" db="EMBL/GenBank/DDBJ databases">
        <title>Plant Genome Project.</title>
        <authorList>
            <person name="Zhang R.-G."/>
        </authorList>
    </citation>
    <scope>NUCLEOTIDE SEQUENCE [LARGE SCALE GENOMIC DNA]</scope>
    <source>
        <strain evidence="8">YNK0</strain>
        <tissue evidence="8">Leaf</tissue>
    </source>
</reference>
<dbReference type="EC" id="2.3.2.23" evidence="1"/>
<keyword evidence="3" id="KW-0547">Nucleotide-binding</keyword>
<evidence type="ECO:0000313" key="9">
    <source>
        <dbReference type="Proteomes" id="UP000655225"/>
    </source>
</evidence>
<evidence type="ECO:0000259" key="7">
    <source>
        <dbReference type="PROSITE" id="PS50127"/>
    </source>
</evidence>
<dbReference type="FunFam" id="3.10.110.10:FF:000028">
    <property type="entry name" value="Probable ubiquitin-conjugating enzyme E2 23"/>
    <property type="match status" value="1"/>
</dbReference>
<dbReference type="CDD" id="cd23837">
    <property type="entry name" value="UBCc_UBE2O"/>
    <property type="match status" value="1"/>
</dbReference>
<protein>
    <recommendedName>
        <fullName evidence="1">E2 ubiquitin-conjugating enzyme</fullName>
        <ecNumber evidence="1">2.3.2.23</ecNumber>
    </recommendedName>
</protein>
<evidence type="ECO:0000256" key="1">
    <source>
        <dbReference type="ARBA" id="ARBA00012486"/>
    </source>
</evidence>
<dbReference type="EMBL" id="JABCRI010000017">
    <property type="protein sequence ID" value="KAF8391346.1"/>
    <property type="molecule type" value="Genomic_DNA"/>
</dbReference>
<feature type="region of interest" description="Disordered" evidence="6">
    <location>
        <begin position="522"/>
        <end position="542"/>
    </location>
</feature>
<keyword evidence="2" id="KW-0808">Transferase</keyword>
<dbReference type="AlphaFoldDB" id="A0A834YQM2"/>
<dbReference type="InterPro" id="IPR016135">
    <property type="entry name" value="UBQ-conjugating_enzyme/RWD"/>
</dbReference>
<dbReference type="OMA" id="VEIFTII"/>
<dbReference type="GO" id="GO:0061631">
    <property type="term" value="F:ubiquitin conjugating enzyme activity"/>
    <property type="evidence" value="ECO:0007669"/>
    <property type="project" value="UniProtKB-EC"/>
</dbReference>
<dbReference type="Proteomes" id="UP000655225">
    <property type="component" value="Unassembled WGS sequence"/>
</dbReference>
<dbReference type="Pfam" id="PF23044">
    <property type="entry name" value="SH3-C_UBE2O"/>
    <property type="match status" value="1"/>
</dbReference>
<dbReference type="PANTHER" id="PTHR46116:SF15">
    <property type="entry name" value="(E3-INDEPENDENT) E2 UBIQUITIN-CONJUGATING ENZYME"/>
    <property type="match status" value="1"/>
</dbReference>
<dbReference type="SMART" id="SM00212">
    <property type="entry name" value="UBCc"/>
    <property type="match status" value="1"/>
</dbReference>
<keyword evidence="4" id="KW-0833">Ubl conjugation pathway</keyword>
<dbReference type="InterPro" id="IPR057734">
    <property type="entry name" value="UBE2O-like_SH3-C"/>
</dbReference>
<keyword evidence="5" id="KW-0067">ATP-binding</keyword>
<gene>
    <name evidence="8" type="ORF">HHK36_023650</name>
</gene>
<feature type="domain" description="UBC core" evidence="7">
    <location>
        <begin position="696"/>
        <end position="856"/>
    </location>
</feature>